<keyword evidence="2" id="KW-1185">Reference proteome</keyword>
<evidence type="ECO:0000313" key="2">
    <source>
        <dbReference type="Proteomes" id="UP000028542"/>
    </source>
</evidence>
<proteinExistence type="predicted"/>
<comment type="caution">
    <text evidence="1">The sequence shown here is derived from an EMBL/GenBank/DDBJ whole genome shotgun (WGS) entry which is preliminary data.</text>
</comment>
<name>A0A084JGI4_9CLOT</name>
<dbReference type="AlphaFoldDB" id="A0A084JGI4"/>
<dbReference type="RefSeq" id="WP_035130355.1">
    <property type="nucleotide sequence ID" value="NZ_JPMD01000005.1"/>
</dbReference>
<protein>
    <submittedName>
        <fullName evidence="1">Uncharacterized protein</fullName>
    </submittedName>
</protein>
<dbReference type="Proteomes" id="UP000028542">
    <property type="component" value="Unassembled WGS sequence"/>
</dbReference>
<evidence type="ECO:0000313" key="1">
    <source>
        <dbReference type="EMBL" id="KEZ88068.1"/>
    </source>
</evidence>
<accession>A0A084JGI4</accession>
<organism evidence="1 2">
    <name type="scientific">Clostridium sulfidigenes</name>
    <dbReference type="NCBI Taxonomy" id="318464"/>
    <lineage>
        <taxon>Bacteria</taxon>
        <taxon>Bacillati</taxon>
        <taxon>Bacillota</taxon>
        <taxon>Clostridia</taxon>
        <taxon>Eubacteriales</taxon>
        <taxon>Clostridiaceae</taxon>
        <taxon>Clostridium</taxon>
    </lineage>
</organism>
<dbReference type="EMBL" id="JPMD01000005">
    <property type="protein sequence ID" value="KEZ88068.1"/>
    <property type="molecule type" value="Genomic_DNA"/>
</dbReference>
<sequence length="243" mass="28256">MCENTILQYKLSGFENLRLTKNHPQEINSVLIKTILINDDLTALTVVLNDGVHYSSNKTDIELYLDHICFNFIARSDADLFFPIRVLEVVKENNTINASEHVEIRESVTITRSIPASTIYDTVLNSQTLMKKNAVLYERIFKTLHNPNLIVQFMSLYQLLMELLSKGRAKIEQKNVMEYLRSHKTQYPFVSFKPTRRKNANFEEDSFTFFRNEIGHSEETNDMNLYKTLGSQISSQYIKSLNQ</sequence>
<gene>
    <name evidence="1" type="ORF">IO99_03675</name>
</gene>
<reference evidence="1 2" key="1">
    <citation type="submission" date="2014-07" db="EMBL/GenBank/DDBJ databases">
        <title>Draft genome of Clostridium sulfidigenes 113A isolated from sediments associated with methane hydrate from Krishna Godavari basin.</title>
        <authorList>
            <person name="Honkalas V.S."/>
            <person name="Dabir A.P."/>
            <person name="Arora P."/>
            <person name="Dhakephalkar P.K."/>
        </authorList>
    </citation>
    <scope>NUCLEOTIDE SEQUENCE [LARGE SCALE GENOMIC DNA]</scope>
    <source>
        <strain evidence="1 2">113A</strain>
    </source>
</reference>